<dbReference type="GO" id="GO:0004427">
    <property type="term" value="F:inorganic diphosphate phosphatase activity"/>
    <property type="evidence" value="ECO:0007669"/>
    <property type="project" value="UniProtKB-EC"/>
</dbReference>
<dbReference type="GO" id="GO:0000287">
    <property type="term" value="F:magnesium ion binding"/>
    <property type="evidence" value="ECO:0007669"/>
    <property type="project" value="InterPro"/>
</dbReference>
<dbReference type="InterPro" id="IPR036649">
    <property type="entry name" value="Pyrophosphatase_sf"/>
</dbReference>
<evidence type="ECO:0000256" key="7">
    <source>
        <dbReference type="ARBA" id="ARBA00047820"/>
    </source>
</evidence>
<dbReference type="InterPro" id="IPR008162">
    <property type="entry name" value="Pyrophosphatase"/>
</dbReference>
<evidence type="ECO:0000256" key="4">
    <source>
        <dbReference type="ARBA" id="ARBA00022723"/>
    </source>
</evidence>
<keyword evidence="4" id="KW-0479">Metal-binding</keyword>
<reference evidence="8" key="1">
    <citation type="submission" date="2019-12" db="EMBL/GenBank/DDBJ databases">
        <title>Genome sequencing and annotation of Brassica cretica.</title>
        <authorList>
            <person name="Studholme D.J."/>
            <person name="Sarris P."/>
        </authorList>
    </citation>
    <scope>NUCLEOTIDE SEQUENCE</scope>
    <source>
        <strain evidence="8">PFS-109/04</strain>
        <tissue evidence="8">Leaf</tissue>
    </source>
</reference>
<evidence type="ECO:0000256" key="6">
    <source>
        <dbReference type="ARBA" id="ARBA00022842"/>
    </source>
</evidence>
<dbReference type="Proteomes" id="UP000712600">
    <property type="component" value="Unassembled WGS sequence"/>
</dbReference>
<dbReference type="FunFam" id="3.90.80.10:FF:000002">
    <property type="entry name" value="Soluble inorganic pyrophosphatase 4"/>
    <property type="match status" value="1"/>
</dbReference>
<proteinExistence type="inferred from homology"/>
<dbReference type="CDD" id="cd00412">
    <property type="entry name" value="pyrophosphatase"/>
    <property type="match status" value="1"/>
</dbReference>
<evidence type="ECO:0000256" key="5">
    <source>
        <dbReference type="ARBA" id="ARBA00022801"/>
    </source>
</evidence>
<comment type="catalytic activity">
    <reaction evidence="7">
        <text>diphosphate + H2O = 2 phosphate + H(+)</text>
        <dbReference type="Rhea" id="RHEA:24576"/>
        <dbReference type="ChEBI" id="CHEBI:15377"/>
        <dbReference type="ChEBI" id="CHEBI:15378"/>
        <dbReference type="ChEBI" id="CHEBI:33019"/>
        <dbReference type="ChEBI" id="CHEBI:43474"/>
        <dbReference type="EC" id="3.6.1.1"/>
    </reaction>
</comment>
<dbReference type="SUPFAM" id="SSF50324">
    <property type="entry name" value="Inorganic pyrophosphatase"/>
    <property type="match status" value="1"/>
</dbReference>
<accession>A0A8S9RKF1</accession>
<dbReference type="GO" id="GO:0005654">
    <property type="term" value="C:nucleoplasm"/>
    <property type="evidence" value="ECO:0007669"/>
    <property type="project" value="UniProtKB-ARBA"/>
</dbReference>
<gene>
    <name evidence="8" type="ORF">F2Q69_00063904</name>
</gene>
<dbReference type="PANTHER" id="PTHR10286">
    <property type="entry name" value="INORGANIC PYROPHOSPHATASE"/>
    <property type="match status" value="1"/>
</dbReference>
<keyword evidence="6" id="KW-0460">Magnesium</keyword>
<keyword evidence="5" id="KW-0378">Hydrolase</keyword>
<evidence type="ECO:0000256" key="3">
    <source>
        <dbReference type="ARBA" id="ARBA00012146"/>
    </source>
</evidence>
<protein>
    <recommendedName>
        <fullName evidence="3">inorganic diphosphatase</fullName>
        <ecNumber evidence="3">3.6.1.1</ecNumber>
    </recommendedName>
</protein>
<evidence type="ECO:0000256" key="1">
    <source>
        <dbReference type="ARBA" id="ARBA00001946"/>
    </source>
</evidence>
<evidence type="ECO:0000313" key="9">
    <source>
        <dbReference type="Proteomes" id="UP000712600"/>
    </source>
</evidence>
<dbReference type="PROSITE" id="PS00387">
    <property type="entry name" value="PPASE"/>
    <property type="match status" value="1"/>
</dbReference>
<name>A0A8S9RKF1_BRACR</name>
<organism evidence="8 9">
    <name type="scientific">Brassica cretica</name>
    <name type="common">Mustard</name>
    <dbReference type="NCBI Taxonomy" id="69181"/>
    <lineage>
        <taxon>Eukaryota</taxon>
        <taxon>Viridiplantae</taxon>
        <taxon>Streptophyta</taxon>
        <taxon>Embryophyta</taxon>
        <taxon>Tracheophyta</taxon>
        <taxon>Spermatophyta</taxon>
        <taxon>Magnoliopsida</taxon>
        <taxon>eudicotyledons</taxon>
        <taxon>Gunneridae</taxon>
        <taxon>Pentapetalae</taxon>
        <taxon>rosids</taxon>
        <taxon>malvids</taxon>
        <taxon>Brassicales</taxon>
        <taxon>Brassicaceae</taxon>
        <taxon>Brassiceae</taxon>
        <taxon>Brassica</taxon>
    </lineage>
</organism>
<comment type="similarity">
    <text evidence="2">Belongs to the PPase family.</text>
</comment>
<comment type="caution">
    <text evidence="8">The sequence shown here is derived from an EMBL/GenBank/DDBJ whole genome shotgun (WGS) entry which is preliminary data.</text>
</comment>
<evidence type="ECO:0000313" key="8">
    <source>
        <dbReference type="EMBL" id="KAF3573658.1"/>
    </source>
</evidence>
<evidence type="ECO:0000256" key="2">
    <source>
        <dbReference type="ARBA" id="ARBA00006220"/>
    </source>
</evidence>
<dbReference type="EMBL" id="QGKX02000095">
    <property type="protein sequence ID" value="KAF3573658.1"/>
    <property type="molecule type" value="Genomic_DNA"/>
</dbReference>
<dbReference type="Gene3D" id="3.90.80.10">
    <property type="entry name" value="Inorganic pyrophosphatase"/>
    <property type="match status" value="2"/>
</dbReference>
<comment type="cofactor">
    <cofactor evidence="1">
        <name>Mg(2+)</name>
        <dbReference type="ChEBI" id="CHEBI:18420"/>
    </cofactor>
</comment>
<dbReference type="Pfam" id="PF00719">
    <property type="entry name" value="Pyrophosphatase"/>
    <property type="match status" value="1"/>
</dbReference>
<dbReference type="GO" id="GO:0005829">
    <property type="term" value="C:cytosol"/>
    <property type="evidence" value="ECO:0007669"/>
    <property type="project" value="UniProtKB-ARBA"/>
</dbReference>
<dbReference type="GO" id="GO:0006796">
    <property type="term" value="P:phosphate-containing compound metabolic process"/>
    <property type="evidence" value="ECO:0007669"/>
    <property type="project" value="InterPro"/>
</dbReference>
<dbReference type="EC" id="3.6.1.1" evidence="3"/>
<dbReference type="AlphaFoldDB" id="A0A8S9RKF1"/>
<sequence>MSEEQQRPAPRLNERILSSLSRRSVAAHPWHDLEIGPGASQIFNVVVEITKGSKVKYELDKKTGLIKVDRILYSSVVYPHNYGFVPRTLCEDNDPIDVLVIMQYKHYTDIKELPPHRLSEIRRFFEDYKKNENKEVAVNDFLPSENAIEAIQYSMDLYAEYILHTLRHKKNENKEVAVNDFLPSENAIEAIQYSMDLYAEYILHTLRR</sequence>